<dbReference type="InterPro" id="IPR005259">
    <property type="entry name" value="PriA"/>
</dbReference>
<organism evidence="14 15">
    <name type="scientific">Hyphomicrobium sulfonivorans</name>
    <dbReference type="NCBI Taxonomy" id="121290"/>
    <lineage>
        <taxon>Bacteria</taxon>
        <taxon>Pseudomonadati</taxon>
        <taxon>Pseudomonadota</taxon>
        <taxon>Alphaproteobacteria</taxon>
        <taxon>Hyphomicrobiales</taxon>
        <taxon>Hyphomicrobiaceae</taxon>
        <taxon>Hyphomicrobium</taxon>
    </lineage>
</organism>
<dbReference type="Pfam" id="PF18074">
    <property type="entry name" value="PriA_C"/>
    <property type="match status" value="1"/>
</dbReference>
<keyword evidence="5 12" id="KW-0378">Hydrolase</keyword>
<keyword evidence="7 12" id="KW-0862">Zinc</keyword>
<comment type="similarity">
    <text evidence="12">Belongs to the helicase family. PriA subfamily.</text>
</comment>
<proteinExistence type="inferred from homology"/>
<keyword evidence="2 12" id="KW-0235">DNA replication</keyword>
<dbReference type="InterPro" id="IPR042115">
    <property type="entry name" value="PriA_3primeBD_sf"/>
</dbReference>
<dbReference type="InterPro" id="IPR041222">
    <property type="entry name" value="PriA_3primeBD"/>
</dbReference>
<feature type="domain" description="Helicase ATP-binding" evidence="13">
    <location>
        <begin position="221"/>
        <end position="387"/>
    </location>
</feature>
<dbReference type="GO" id="GO:0003677">
    <property type="term" value="F:DNA binding"/>
    <property type="evidence" value="ECO:0007669"/>
    <property type="project" value="UniProtKB-UniRule"/>
</dbReference>
<dbReference type="PROSITE" id="PS51192">
    <property type="entry name" value="HELICASE_ATP_BIND_1"/>
    <property type="match status" value="1"/>
</dbReference>
<evidence type="ECO:0000256" key="12">
    <source>
        <dbReference type="HAMAP-Rule" id="MF_00983"/>
    </source>
</evidence>
<evidence type="ECO:0000259" key="13">
    <source>
        <dbReference type="PROSITE" id="PS51192"/>
    </source>
</evidence>
<dbReference type="InterPro" id="IPR041236">
    <property type="entry name" value="PriA_C"/>
</dbReference>
<dbReference type="FunFam" id="3.40.50.300:FF:000489">
    <property type="entry name" value="Primosome assembly protein PriA"/>
    <property type="match status" value="1"/>
</dbReference>
<keyword evidence="9 12" id="KW-0238">DNA-binding</keyword>
<dbReference type="InterPro" id="IPR040498">
    <property type="entry name" value="PriA_CRR"/>
</dbReference>
<keyword evidence="3 12" id="KW-0479">Metal-binding</keyword>
<evidence type="ECO:0000256" key="5">
    <source>
        <dbReference type="ARBA" id="ARBA00022801"/>
    </source>
</evidence>
<keyword evidence="4 12" id="KW-0547">Nucleotide-binding</keyword>
<comment type="catalytic activity">
    <reaction evidence="12">
        <text>Couples ATP hydrolysis with the unwinding of duplex DNA by translocating in the 3'-5' direction.</text>
        <dbReference type="EC" id="5.6.2.4"/>
    </reaction>
</comment>
<dbReference type="GO" id="GO:1990077">
    <property type="term" value="C:primosome complex"/>
    <property type="evidence" value="ECO:0007669"/>
    <property type="project" value="UniProtKB-UniRule"/>
</dbReference>
<dbReference type="InterPro" id="IPR001650">
    <property type="entry name" value="Helicase_C-like"/>
</dbReference>
<accession>A0A120CXJ0</accession>
<evidence type="ECO:0000256" key="9">
    <source>
        <dbReference type="ARBA" id="ARBA00023125"/>
    </source>
</evidence>
<dbReference type="Pfam" id="PF18319">
    <property type="entry name" value="Zn_ribbon_PriA"/>
    <property type="match status" value="1"/>
</dbReference>
<dbReference type="PATRIC" id="fig|121290.4.peg.1188"/>
<dbReference type="GO" id="GO:0008270">
    <property type="term" value="F:zinc ion binding"/>
    <property type="evidence" value="ECO:0007669"/>
    <property type="project" value="UniProtKB-UniRule"/>
</dbReference>
<dbReference type="Pfam" id="PF00270">
    <property type="entry name" value="DEAD"/>
    <property type="match status" value="1"/>
</dbReference>
<keyword evidence="15" id="KW-1185">Reference proteome</keyword>
<evidence type="ECO:0000256" key="1">
    <source>
        <dbReference type="ARBA" id="ARBA00022515"/>
    </source>
</evidence>
<dbReference type="NCBIfam" id="TIGR00595">
    <property type="entry name" value="priA"/>
    <property type="match status" value="1"/>
</dbReference>
<evidence type="ECO:0000256" key="2">
    <source>
        <dbReference type="ARBA" id="ARBA00022705"/>
    </source>
</evidence>
<gene>
    <name evidence="12" type="primary">priA</name>
    <name evidence="14" type="ORF">APY04_0714</name>
</gene>
<comment type="catalytic activity">
    <reaction evidence="11 12">
        <text>ATP + H2O = ADP + phosphate + H(+)</text>
        <dbReference type="Rhea" id="RHEA:13065"/>
        <dbReference type="ChEBI" id="CHEBI:15377"/>
        <dbReference type="ChEBI" id="CHEBI:15378"/>
        <dbReference type="ChEBI" id="CHEBI:30616"/>
        <dbReference type="ChEBI" id="CHEBI:43474"/>
        <dbReference type="ChEBI" id="CHEBI:456216"/>
        <dbReference type="EC" id="5.6.2.4"/>
    </reaction>
</comment>
<dbReference type="RefSeq" id="WP_068459696.1">
    <property type="nucleotide sequence ID" value="NZ_LMTR01000027.1"/>
</dbReference>
<evidence type="ECO:0000256" key="6">
    <source>
        <dbReference type="ARBA" id="ARBA00022806"/>
    </source>
</evidence>
<feature type="binding site" evidence="12">
    <location>
        <position position="448"/>
    </location>
    <ligand>
        <name>Zn(2+)</name>
        <dbReference type="ChEBI" id="CHEBI:29105"/>
        <label>1</label>
    </ligand>
</feature>
<dbReference type="STRING" id="121290.APY04_0714"/>
<sequence length="741" mass="80655">MDSLFAPIDDEPRGAPVTVPVVMAVALDQTYDYIVPEGVEVEPGCFVLVPFGPQTRTGVVWDRPVGEPGKPVDPKKLKAVVARLDVPPLAEITLRFAEWIAKYTLAPLGMTVRMMMSARAAFEPVKPRFGVTVVEGAADPGRMTPARRKALDIAGDGAIRAKSALAQEAGCSTGVVDGLVASGNLVEVAIPEKRPPLPDPHHREMEFTPEQHQAVHALRASVDAQNFSVTLLDGVTGSGKTEVYFEAVARALEHGRQAVIMLPEIALTDQFMRRFHSRFGCAPVEWHSALSGPERGRVWRQAATGEARVVVGARSALFLPFSDLGLIIVDEEHDAGYKQDDRVHYQARDMAVVRGNLGGFPVLLASATPSIETHVNARTGRYRHVVLPGRYSGASLPDITAIDLKTTPPDKGRWLAPPLVEAVANTLADGQQTLLFLNRRGYAPLTLCRTCGHRIECPQCTAWLVEHRFRGRLHCHHCGFSIPLPEKCPKCSEPGSLVACGPGVERVAEEVAERFPDARVALLSSDLVPGLTEMREIIRSIEAGGIDIVIGTQMVAKGHHFPNLATVGIVDGDLGLAQGADPRAGERTFQLLHQVTGRAGRALTEGRGLVQTHMPEHPVMAAIISGDREAFLNHEIATRRKGLLPPFGRLVALVVAAREKDVAQQVAREITRRAPRSEKIEVLGPAEAPLSIIRGRHRWRILVKAPRELDVQGYLRAWMAEVPPLKGDVRVSIDIDPYSFL</sequence>
<keyword evidence="8 12" id="KW-0067">ATP-binding</keyword>
<evidence type="ECO:0000313" key="15">
    <source>
        <dbReference type="Proteomes" id="UP000059074"/>
    </source>
</evidence>
<feature type="binding site" evidence="12">
    <location>
        <position position="451"/>
    </location>
    <ligand>
        <name>Zn(2+)</name>
        <dbReference type="ChEBI" id="CHEBI:29105"/>
        <label>1</label>
    </ligand>
</feature>
<dbReference type="GO" id="GO:0006270">
    <property type="term" value="P:DNA replication initiation"/>
    <property type="evidence" value="ECO:0007669"/>
    <property type="project" value="TreeGrafter"/>
</dbReference>
<dbReference type="SUPFAM" id="SSF52540">
    <property type="entry name" value="P-loop containing nucleoside triphosphate hydrolases"/>
    <property type="match status" value="2"/>
</dbReference>
<keyword evidence="6 12" id="KW-0347">Helicase</keyword>
<dbReference type="InterPro" id="IPR014001">
    <property type="entry name" value="Helicase_ATP-bd"/>
</dbReference>
<dbReference type="GO" id="GO:0043138">
    <property type="term" value="F:3'-5' DNA helicase activity"/>
    <property type="evidence" value="ECO:0007669"/>
    <property type="project" value="UniProtKB-EC"/>
</dbReference>
<evidence type="ECO:0000256" key="4">
    <source>
        <dbReference type="ARBA" id="ARBA00022741"/>
    </source>
</evidence>
<dbReference type="OrthoDB" id="9759544at2"/>
<dbReference type="InterPro" id="IPR011545">
    <property type="entry name" value="DEAD/DEAH_box_helicase_dom"/>
</dbReference>
<dbReference type="GO" id="GO:0005524">
    <property type="term" value="F:ATP binding"/>
    <property type="evidence" value="ECO:0007669"/>
    <property type="project" value="UniProtKB-UniRule"/>
</dbReference>
<dbReference type="InterPro" id="IPR027417">
    <property type="entry name" value="P-loop_NTPase"/>
</dbReference>
<dbReference type="GO" id="GO:0006302">
    <property type="term" value="P:double-strand break repair"/>
    <property type="evidence" value="ECO:0007669"/>
    <property type="project" value="InterPro"/>
</dbReference>
<evidence type="ECO:0000313" key="14">
    <source>
        <dbReference type="EMBL" id="KWT71052.1"/>
    </source>
</evidence>
<name>A0A120CXJ0_HYPSL</name>
<evidence type="ECO:0000256" key="7">
    <source>
        <dbReference type="ARBA" id="ARBA00022833"/>
    </source>
</evidence>
<dbReference type="CDD" id="cd17929">
    <property type="entry name" value="DEXHc_priA"/>
    <property type="match status" value="1"/>
</dbReference>
<dbReference type="SMART" id="SM00487">
    <property type="entry name" value="DEXDc"/>
    <property type="match status" value="1"/>
</dbReference>
<keyword evidence="10 12" id="KW-0413">Isomerase</keyword>
<dbReference type="Pfam" id="PF17764">
    <property type="entry name" value="PriA_3primeBD"/>
    <property type="match status" value="1"/>
</dbReference>
<comment type="function">
    <text evidence="12">Initiates the restart of stalled replication forks, which reloads the replicative helicase on sites other than the origin of replication. Recognizes and binds to abandoned replication forks and remodels them to uncover a helicase loading site. Promotes assembly of the primosome at these replication forks.</text>
</comment>
<dbReference type="PANTHER" id="PTHR30580:SF0">
    <property type="entry name" value="PRIMOSOMAL PROTEIN N"/>
    <property type="match status" value="1"/>
</dbReference>
<dbReference type="AlphaFoldDB" id="A0A120CXJ0"/>
<feature type="binding site" evidence="12">
    <location>
        <position position="491"/>
    </location>
    <ligand>
        <name>Zn(2+)</name>
        <dbReference type="ChEBI" id="CHEBI:29105"/>
        <label>1</label>
    </ligand>
</feature>
<reference evidence="14 15" key="1">
    <citation type="submission" date="2015-10" db="EMBL/GenBank/DDBJ databases">
        <title>Transcriptomic analysis of a linuron degrading triple-species bacterial consortium.</title>
        <authorList>
            <person name="Albers P."/>
        </authorList>
    </citation>
    <scope>NUCLEOTIDE SEQUENCE [LARGE SCALE GENOMIC DNA]</scope>
    <source>
        <strain evidence="14 15">WDL6</strain>
    </source>
</reference>
<dbReference type="NCBIfam" id="NF004070">
    <property type="entry name" value="PRK05580.2-2"/>
    <property type="match status" value="1"/>
</dbReference>
<dbReference type="GO" id="GO:0006269">
    <property type="term" value="P:DNA replication, synthesis of primer"/>
    <property type="evidence" value="ECO:0007669"/>
    <property type="project" value="UniProtKB-KW"/>
</dbReference>
<protein>
    <recommendedName>
        <fullName evidence="12">Replication restart protein PriA</fullName>
    </recommendedName>
    <alternativeName>
        <fullName evidence="12">ATP-dependent DNA helicase PriA</fullName>
        <ecNumber evidence="12">5.6.2.4</ecNumber>
    </alternativeName>
    <alternativeName>
        <fullName evidence="12">DNA 3'-5' helicase PriA</fullName>
    </alternativeName>
</protein>
<comment type="caution">
    <text evidence="14">The sequence shown here is derived from an EMBL/GenBank/DDBJ whole genome shotgun (WGS) entry which is preliminary data.</text>
</comment>
<evidence type="ECO:0000256" key="3">
    <source>
        <dbReference type="ARBA" id="ARBA00022723"/>
    </source>
</evidence>
<feature type="binding site" evidence="12">
    <location>
        <position position="478"/>
    </location>
    <ligand>
        <name>Zn(2+)</name>
        <dbReference type="ChEBI" id="CHEBI:29105"/>
        <label>2</label>
    </ligand>
</feature>
<dbReference type="EMBL" id="LMTR01000027">
    <property type="protein sequence ID" value="KWT71052.1"/>
    <property type="molecule type" value="Genomic_DNA"/>
</dbReference>
<evidence type="ECO:0000256" key="11">
    <source>
        <dbReference type="ARBA" id="ARBA00048988"/>
    </source>
</evidence>
<feature type="binding site" evidence="12">
    <location>
        <position position="457"/>
    </location>
    <ligand>
        <name>Zn(2+)</name>
        <dbReference type="ChEBI" id="CHEBI:29105"/>
        <label>2</label>
    </ligand>
</feature>
<comment type="cofactor">
    <cofactor evidence="12">
        <name>Zn(2+)</name>
        <dbReference type="ChEBI" id="CHEBI:29105"/>
    </cofactor>
    <text evidence="12">Binds 2 zinc ions per subunit.</text>
</comment>
<dbReference type="Proteomes" id="UP000059074">
    <property type="component" value="Unassembled WGS sequence"/>
</dbReference>
<dbReference type="GO" id="GO:0006310">
    <property type="term" value="P:DNA recombination"/>
    <property type="evidence" value="ECO:0007669"/>
    <property type="project" value="InterPro"/>
</dbReference>
<dbReference type="PANTHER" id="PTHR30580">
    <property type="entry name" value="PRIMOSOMAL PROTEIN N"/>
    <property type="match status" value="1"/>
</dbReference>
<dbReference type="Gene3D" id="3.40.50.300">
    <property type="entry name" value="P-loop containing nucleotide triphosphate hydrolases"/>
    <property type="match status" value="2"/>
</dbReference>
<feature type="binding site" evidence="12">
    <location>
        <position position="488"/>
    </location>
    <ligand>
        <name>Zn(2+)</name>
        <dbReference type="ChEBI" id="CHEBI:29105"/>
        <label>1</label>
    </ligand>
</feature>
<feature type="binding site" evidence="12">
    <location>
        <position position="475"/>
    </location>
    <ligand>
        <name>Zn(2+)</name>
        <dbReference type="ChEBI" id="CHEBI:29105"/>
        <label>2</label>
    </ligand>
</feature>
<dbReference type="EC" id="5.6.2.4" evidence="12"/>
<feature type="binding site" evidence="12">
    <location>
        <position position="460"/>
    </location>
    <ligand>
        <name>Zn(2+)</name>
        <dbReference type="ChEBI" id="CHEBI:29105"/>
        <label>2</label>
    </ligand>
</feature>
<evidence type="ECO:0000256" key="10">
    <source>
        <dbReference type="ARBA" id="ARBA00023235"/>
    </source>
</evidence>
<comment type="subunit">
    <text evidence="12">Component of the replication restart primosome.</text>
</comment>
<dbReference type="GO" id="GO:0016887">
    <property type="term" value="F:ATP hydrolysis activity"/>
    <property type="evidence" value="ECO:0007669"/>
    <property type="project" value="RHEA"/>
</dbReference>
<evidence type="ECO:0000256" key="8">
    <source>
        <dbReference type="ARBA" id="ARBA00022840"/>
    </source>
</evidence>
<dbReference type="HAMAP" id="MF_00983">
    <property type="entry name" value="PriA"/>
    <property type="match status" value="1"/>
</dbReference>
<dbReference type="Gene3D" id="3.40.1440.60">
    <property type="entry name" value="PriA, 3(prime) DNA-binding domain"/>
    <property type="match status" value="1"/>
</dbReference>
<dbReference type="SMART" id="SM00490">
    <property type="entry name" value="HELICc"/>
    <property type="match status" value="1"/>
</dbReference>
<keyword evidence="1 12" id="KW-0639">Primosome</keyword>